<reference evidence="8" key="1">
    <citation type="submission" date="2020-06" db="EMBL/GenBank/DDBJ databases">
        <authorList>
            <person name="Li T."/>
            <person name="Hu X."/>
            <person name="Zhang T."/>
            <person name="Song X."/>
            <person name="Zhang H."/>
            <person name="Dai N."/>
            <person name="Sheng W."/>
            <person name="Hou X."/>
            <person name="Wei L."/>
        </authorList>
    </citation>
    <scope>NUCLEOTIDE SEQUENCE</scope>
    <source>
        <strain evidence="8">KEN8</strain>
        <tissue evidence="8">Leaf</tissue>
    </source>
</reference>
<dbReference type="Pfam" id="PF23121">
    <property type="entry name" value="SPOC_AIPP2"/>
    <property type="match status" value="1"/>
</dbReference>
<dbReference type="Pfam" id="PF03004">
    <property type="entry name" value="Transposase_24"/>
    <property type="match status" value="1"/>
</dbReference>
<dbReference type="PANTHER" id="PTHR33304">
    <property type="match status" value="1"/>
</dbReference>
<dbReference type="AlphaFoldDB" id="A0AAW2MPN1"/>
<sequence>MDSFSPDDDNIKWWCWDCALIDSKVEPLRKSAQISSERQKALKTGKCWQEKLNQNQRLVQISDGINGTADLTIDDCFPILNLDTQFLKERIIDHDVGEQKKAIPEMPSHSEEHNELAEMNEETFAPKSTHPPHEENNTSSSYETQKIEEDGKKKRNDCGKSQEEGKTINLQASSVAAVDHCIGSNTLYGPSLEPDDCFSAEPIMDPIWRGWFNIKEESETHVEILAHLSNKACSKVSETASAIPPMLEIQVLDKCVAWPKSFRVSPPTTASIALYFFPACERDEVFGILLDEVIERDLALKTVIDNVELLIFSSRELPLQNWREKSKYFLWGVFRKKQRPHSSTETAYPNQQHSITEHFPLSEPTVEANNKVLVHPESAHMAGSVGSMQLGQSSAMPCISQAGGSFAPSPIPSSVPQPPGLHKFVARAAELVPRGHGCDHGPVVPPPAVDASHAVEASPRPRRPPQSAPAAQSRLVDPARVGPSAAMPNTSNVGPSTAPPSVAASRTPSSVATPPPPPVMRKYISLSDARSDRDFHSAIGAVVRGHFPQPWPTYRDIPADHQDFWFQQLKLRYYWDCTDNEMFKVFKMFAGKYMRRKFSAARKSLTRPLWLANEIWRQLQEYWASPKFLKEAAKNKANQATNATSATTVYRGGSSSVGMHKRKLESQLGRPPKQMELFSKCYKKKVDGNWSGPRAEHVAETFQKLLEDQQLQAPTDSHDPTSLASSMAQREKQLWITAVGGSKKGRVFGLGSEVHMSLARTSQRTAPPPRPTPDLETVGLKQRIERMEEMMMRMRHMMTQLDIPPMPEPPQPPSNDLATADEPGVMREAG</sequence>
<evidence type="ECO:0000256" key="6">
    <source>
        <dbReference type="SAM" id="MobiDB-lite"/>
    </source>
</evidence>
<comment type="caution">
    <text evidence="8">The sequence shown here is derived from an EMBL/GenBank/DDBJ whole genome shotgun (WGS) entry which is preliminary data.</text>
</comment>
<accession>A0AAW2MPN1</accession>
<dbReference type="PANTHER" id="PTHR33304:SF49">
    <property type="entry name" value="OS12G0161500 PROTEIN"/>
    <property type="match status" value="1"/>
</dbReference>
<feature type="domain" description="AIPP2-like SPOC-like" evidence="7">
    <location>
        <begin position="208"/>
        <end position="334"/>
    </location>
</feature>
<keyword evidence="1" id="KW-0479">Metal-binding</keyword>
<dbReference type="InterPro" id="IPR049914">
    <property type="entry name" value="PHD1-3/5-6"/>
</dbReference>
<keyword evidence="5" id="KW-0804">Transcription</keyword>
<evidence type="ECO:0000256" key="4">
    <source>
        <dbReference type="ARBA" id="ARBA00023015"/>
    </source>
</evidence>
<evidence type="ECO:0000256" key="1">
    <source>
        <dbReference type="ARBA" id="ARBA00022723"/>
    </source>
</evidence>
<keyword evidence="2" id="KW-0863">Zinc-finger</keyword>
<feature type="region of interest" description="Disordered" evidence="6">
    <location>
        <begin position="124"/>
        <end position="165"/>
    </location>
</feature>
<dbReference type="GO" id="GO:0140566">
    <property type="term" value="F:histone reader activity"/>
    <property type="evidence" value="ECO:0007669"/>
    <property type="project" value="InterPro"/>
</dbReference>
<proteinExistence type="predicted"/>
<evidence type="ECO:0000259" key="7">
    <source>
        <dbReference type="Pfam" id="PF23121"/>
    </source>
</evidence>
<dbReference type="GO" id="GO:0034244">
    <property type="term" value="P:negative regulation of transcription elongation by RNA polymerase II"/>
    <property type="evidence" value="ECO:0007669"/>
    <property type="project" value="InterPro"/>
</dbReference>
<feature type="region of interest" description="Disordered" evidence="6">
    <location>
        <begin position="801"/>
        <end position="830"/>
    </location>
</feature>
<dbReference type="InterPro" id="IPR056280">
    <property type="entry name" value="AIPP2-like_SPOC"/>
</dbReference>
<protein>
    <recommendedName>
        <fullName evidence="7">AIPP2-like SPOC-like domain-containing protein</fullName>
    </recommendedName>
</protein>
<keyword evidence="3" id="KW-0862">Zinc</keyword>
<feature type="compositionally biased region" description="Basic and acidic residues" evidence="6">
    <location>
        <begin position="145"/>
        <end position="165"/>
    </location>
</feature>
<evidence type="ECO:0000256" key="2">
    <source>
        <dbReference type="ARBA" id="ARBA00022771"/>
    </source>
</evidence>
<evidence type="ECO:0000256" key="5">
    <source>
        <dbReference type="ARBA" id="ARBA00023163"/>
    </source>
</evidence>
<evidence type="ECO:0000256" key="3">
    <source>
        <dbReference type="ARBA" id="ARBA00022833"/>
    </source>
</evidence>
<feature type="compositionally biased region" description="Low complexity" evidence="6">
    <location>
        <begin position="495"/>
        <end position="512"/>
    </location>
</feature>
<organism evidence="8">
    <name type="scientific">Sesamum calycinum</name>
    <dbReference type="NCBI Taxonomy" id="2727403"/>
    <lineage>
        <taxon>Eukaryota</taxon>
        <taxon>Viridiplantae</taxon>
        <taxon>Streptophyta</taxon>
        <taxon>Embryophyta</taxon>
        <taxon>Tracheophyta</taxon>
        <taxon>Spermatophyta</taxon>
        <taxon>Magnoliopsida</taxon>
        <taxon>eudicotyledons</taxon>
        <taxon>Gunneridae</taxon>
        <taxon>Pentapetalae</taxon>
        <taxon>asterids</taxon>
        <taxon>lamiids</taxon>
        <taxon>Lamiales</taxon>
        <taxon>Pedaliaceae</taxon>
        <taxon>Sesamum</taxon>
    </lineage>
</organism>
<evidence type="ECO:0000313" key="8">
    <source>
        <dbReference type="EMBL" id="KAL0332694.1"/>
    </source>
</evidence>
<dbReference type="EMBL" id="JACGWM010000013">
    <property type="protein sequence ID" value="KAL0332694.1"/>
    <property type="molecule type" value="Genomic_DNA"/>
</dbReference>
<feature type="region of interest" description="Disordered" evidence="6">
    <location>
        <begin position="436"/>
        <end position="521"/>
    </location>
</feature>
<reference evidence="8" key="2">
    <citation type="journal article" date="2024" name="Plant">
        <title>Genomic evolution and insights into agronomic trait innovations of Sesamum species.</title>
        <authorList>
            <person name="Miao H."/>
            <person name="Wang L."/>
            <person name="Qu L."/>
            <person name="Liu H."/>
            <person name="Sun Y."/>
            <person name="Le M."/>
            <person name="Wang Q."/>
            <person name="Wei S."/>
            <person name="Zheng Y."/>
            <person name="Lin W."/>
            <person name="Duan Y."/>
            <person name="Cao H."/>
            <person name="Xiong S."/>
            <person name="Wang X."/>
            <person name="Wei L."/>
            <person name="Li C."/>
            <person name="Ma Q."/>
            <person name="Ju M."/>
            <person name="Zhao R."/>
            <person name="Li G."/>
            <person name="Mu C."/>
            <person name="Tian Q."/>
            <person name="Mei H."/>
            <person name="Zhang T."/>
            <person name="Gao T."/>
            <person name="Zhang H."/>
        </authorList>
    </citation>
    <scope>NUCLEOTIDE SEQUENCE</scope>
    <source>
        <strain evidence="8">KEN8</strain>
    </source>
</reference>
<keyword evidence="4" id="KW-0805">Transcription regulation</keyword>
<feature type="compositionally biased region" description="Pro residues" evidence="6">
    <location>
        <begin position="804"/>
        <end position="813"/>
    </location>
</feature>
<dbReference type="GO" id="GO:0008270">
    <property type="term" value="F:zinc ion binding"/>
    <property type="evidence" value="ECO:0007669"/>
    <property type="project" value="UniProtKB-KW"/>
</dbReference>
<name>A0AAW2MPN1_9LAMI</name>
<dbReference type="InterPro" id="IPR004252">
    <property type="entry name" value="Probable_transposase_24"/>
</dbReference>
<gene>
    <name evidence="8" type="ORF">Scaly_2170900</name>
</gene>